<name>A0A2V1ITB9_9BACT</name>
<dbReference type="GO" id="GO:0004518">
    <property type="term" value="F:nuclease activity"/>
    <property type="evidence" value="ECO:0007669"/>
    <property type="project" value="UniProtKB-KW"/>
</dbReference>
<dbReference type="InterPro" id="IPR044925">
    <property type="entry name" value="His-Me_finger_sf"/>
</dbReference>
<comment type="similarity">
    <text evidence="1">Belongs to the EndA/NucM nuclease family.</text>
</comment>
<keyword evidence="5" id="KW-1185">Reference proteome</keyword>
<dbReference type="RefSeq" id="WP_107031059.1">
    <property type="nucleotide sequence ID" value="NZ_CAOLYA010000030.1"/>
</dbReference>
<accession>A0A2V1ITB9</accession>
<evidence type="ECO:0000256" key="3">
    <source>
        <dbReference type="ARBA" id="ARBA00022801"/>
    </source>
</evidence>
<sequence length="562" mass="62001">MRNFLRQFVLVAIGAGSWLAGSAAIPAGYYSSLKGKSGAELKTAVFQVINPHTTVSSYSNLPQYFQKTDVYPSSKQWWDMYSNVKRYAPSFSGLNREHAFPKSWWKQNGSVEYTPAYIDLNHLYPADGPANQAKSNYPLGVTGSNPKFDNGVSRIGYPVSGQGGGAQYVFEPADEYKGDFARAYFYVVTCYQNLTWNSTWMLQHNTYPTLAPWAVDLLLKWHRADPVDQKETDRNEVVYSYQNNRNPFIDFPDLAEYIWGNKFGESFDPGSSSEPGGDPILINPVNNTALDFAEVAVGSTTTALLYLKGESLSGNVSLRISGTDRNMFTLDPAAQTPKLSASISSSLINAAGGYQLQVSYKPTAVGEHSAKISIYDGGTVGTTTVNLLGQALEVPTLSRLTAYDPSDITATSYKASWSEAPEVVDYYLLTRIRTINGNMIEEKIECDENYAVIDDYDPSVSEAYYVQSSRLGYLSEPSETKFVSQSGISNVETDNPFSVESYPGCVRFRCAGVHTDVCIYDMTGRLVMSISEITDGHEITLPYGIYLVRSAQHPAAVRIIAR</sequence>
<dbReference type="Proteomes" id="UP000244905">
    <property type="component" value="Unassembled WGS sequence"/>
</dbReference>
<keyword evidence="3" id="KW-0378">Hydrolase</keyword>
<comment type="caution">
    <text evidence="4">The sequence shown here is derived from an EMBL/GenBank/DDBJ whole genome shotgun (WGS) entry which is preliminary data.</text>
</comment>
<dbReference type="PANTHER" id="PTHR33607:SF2">
    <property type="entry name" value="ENDONUCLEASE-1"/>
    <property type="match status" value="1"/>
</dbReference>
<evidence type="ECO:0000256" key="2">
    <source>
        <dbReference type="ARBA" id="ARBA00022722"/>
    </source>
</evidence>
<dbReference type="EMBL" id="PUEC01000002">
    <property type="protein sequence ID" value="PWB04135.1"/>
    <property type="molecule type" value="Genomic_DNA"/>
</dbReference>
<dbReference type="Gene3D" id="2.60.40.10">
    <property type="entry name" value="Immunoglobulins"/>
    <property type="match status" value="1"/>
</dbReference>
<dbReference type="Pfam" id="PF04231">
    <property type="entry name" value="Endonuclease_1"/>
    <property type="match status" value="1"/>
</dbReference>
<dbReference type="AlphaFoldDB" id="A0A2V1ITB9"/>
<gene>
    <name evidence="4" type="ORF">C5O23_00830</name>
</gene>
<proteinExistence type="inferred from homology"/>
<dbReference type="InterPro" id="IPR013783">
    <property type="entry name" value="Ig-like_fold"/>
</dbReference>
<evidence type="ECO:0000256" key="1">
    <source>
        <dbReference type="ARBA" id="ARBA00006429"/>
    </source>
</evidence>
<protein>
    <submittedName>
        <fullName evidence="4">Ribonuclease</fullName>
    </submittedName>
</protein>
<evidence type="ECO:0000313" key="5">
    <source>
        <dbReference type="Proteomes" id="UP000244905"/>
    </source>
</evidence>
<dbReference type="GO" id="GO:0016787">
    <property type="term" value="F:hydrolase activity"/>
    <property type="evidence" value="ECO:0007669"/>
    <property type="project" value="UniProtKB-KW"/>
</dbReference>
<evidence type="ECO:0000313" key="4">
    <source>
        <dbReference type="EMBL" id="PWB04135.1"/>
    </source>
</evidence>
<dbReference type="PANTHER" id="PTHR33607">
    <property type="entry name" value="ENDONUCLEASE-1"/>
    <property type="match status" value="1"/>
</dbReference>
<dbReference type="SUPFAM" id="SSF54060">
    <property type="entry name" value="His-Me finger endonucleases"/>
    <property type="match status" value="1"/>
</dbReference>
<dbReference type="InterPro" id="IPR007346">
    <property type="entry name" value="Endonuclease-I"/>
</dbReference>
<organism evidence="4 5">
    <name type="scientific">Duncaniella muris</name>
    <dbReference type="NCBI Taxonomy" id="2094150"/>
    <lineage>
        <taxon>Bacteria</taxon>
        <taxon>Pseudomonadati</taxon>
        <taxon>Bacteroidota</taxon>
        <taxon>Bacteroidia</taxon>
        <taxon>Bacteroidales</taxon>
        <taxon>Muribaculaceae</taxon>
        <taxon>Duncaniella</taxon>
    </lineage>
</organism>
<reference evidence="5" key="1">
    <citation type="submission" date="2018-02" db="EMBL/GenBank/DDBJ databases">
        <authorList>
            <person name="Clavel T."/>
            <person name="Strowig T."/>
        </authorList>
    </citation>
    <scope>NUCLEOTIDE SEQUENCE [LARGE SCALE GENOMIC DNA]</scope>
    <source>
        <strain evidence="5">DSM 103720</strain>
    </source>
</reference>
<dbReference type="GeneID" id="82524892"/>
<keyword evidence="2" id="KW-0540">Nuclease</keyword>